<reference evidence="2 3" key="1">
    <citation type="submission" date="2016-10" db="EMBL/GenBank/DDBJ databases">
        <authorList>
            <person name="de Groot N.N."/>
        </authorList>
    </citation>
    <scope>NUCLEOTIDE SEQUENCE [LARGE SCALE GENOMIC DNA]</scope>
    <source>
        <strain evidence="2 3">ML2</strain>
    </source>
</reference>
<accession>A0A1I4XPB8</accession>
<organism evidence="2 3">
    <name type="scientific">Proteiniclasticum ruminis</name>
    <dbReference type="NCBI Taxonomy" id="398199"/>
    <lineage>
        <taxon>Bacteria</taxon>
        <taxon>Bacillati</taxon>
        <taxon>Bacillota</taxon>
        <taxon>Clostridia</taxon>
        <taxon>Eubacteriales</taxon>
        <taxon>Clostridiaceae</taxon>
        <taxon>Proteiniclasticum</taxon>
    </lineage>
</organism>
<proteinExistence type="predicted"/>
<evidence type="ECO:0000313" key="3">
    <source>
        <dbReference type="Proteomes" id="UP000181899"/>
    </source>
</evidence>
<keyword evidence="1" id="KW-0812">Transmembrane</keyword>
<dbReference type="Proteomes" id="UP000181899">
    <property type="component" value="Unassembled WGS sequence"/>
</dbReference>
<dbReference type="EMBL" id="FOVK01000001">
    <property type="protein sequence ID" value="SFN27253.1"/>
    <property type="molecule type" value="Genomic_DNA"/>
</dbReference>
<gene>
    <name evidence="2" type="ORF">SAMN04488695_10184</name>
</gene>
<sequence>MKRLRNMKSNVGSALIIVLVAFMFITILIASVFFIASSNTSQLTSQNYGIQSYYLARSGAESTYQALTTSNPSLLTQFASGSLSRSDTISFEEGTADITVVGYNEGTKRRIRITSVGEVDGTNVSRVAILEFNYEDYGDIKWSR</sequence>
<evidence type="ECO:0000256" key="1">
    <source>
        <dbReference type="SAM" id="Phobius"/>
    </source>
</evidence>
<feature type="transmembrane region" description="Helical" evidence="1">
    <location>
        <begin position="12"/>
        <end position="36"/>
    </location>
</feature>
<name>A0A1I4XPB8_9CLOT</name>
<keyword evidence="3" id="KW-1185">Reference proteome</keyword>
<evidence type="ECO:0008006" key="4">
    <source>
        <dbReference type="Google" id="ProtNLM"/>
    </source>
</evidence>
<protein>
    <recommendedName>
        <fullName evidence="4">Type 4 fimbrial biogenesis protein PilX N-terminal domain-containing protein</fullName>
    </recommendedName>
</protein>
<evidence type="ECO:0000313" key="2">
    <source>
        <dbReference type="EMBL" id="SFN27253.1"/>
    </source>
</evidence>
<dbReference type="RefSeq" id="WP_074908848.1">
    <property type="nucleotide sequence ID" value="NZ_FOVK01000001.1"/>
</dbReference>
<dbReference type="AlphaFoldDB" id="A0A1I4XPB8"/>
<keyword evidence="1" id="KW-0472">Membrane</keyword>
<keyword evidence="1" id="KW-1133">Transmembrane helix</keyword>